<dbReference type="PROSITE" id="PS50885">
    <property type="entry name" value="HAMP"/>
    <property type="match status" value="1"/>
</dbReference>
<name>A0ABQ4Q001_9BURK</name>
<evidence type="ECO:0008006" key="11">
    <source>
        <dbReference type="Google" id="ProtNLM"/>
    </source>
</evidence>
<dbReference type="RefSeq" id="WP_220806652.1">
    <property type="nucleotide sequence ID" value="NZ_BPMK01000002.1"/>
</dbReference>
<evidence type="ECO:0000256" key="4">
    <source>
        <dbReference type="ARBA" id="ARBA00022989"/>
    </source>
</evidence>
<dbReference type="Gene3D" id="3.30.450.20">
    <property type="entry name" value="PAS domain"/>
    <property type="match status" value="2"/>
</dbReference>
<dbReference type="Gene3D" id="3.30.70.270">
    <property type="match status" value="1"/>
</dbReference>
<dbReference type="Gene3D" id="6.10.340.10">
    <property type="match status" value="1"/>
</dbReference>
<dbReference type="InterPro" id="IPR033479">
    <property type="entry name" value="dCache_1"/>
</dbReference>
<dbReference type="CDD" id="cd01949">
    <property type="entry name" value="GGDEF"/>
    <property type="match status" value="1"/>
</dbReference>
<dbReference type="InterPro" id="IPR029151">
    <property type="entry name" value="Sensor-like_sf"/>
</dbReference>
<feature type="transmembrane region" description="Helical" evidence="6">
    <location>
        <begin position="342"/>
        <end position="369"/>
    </location>
</feature>
<evidence type="ECO:0000259" key="7">
    <source>
        <dbReference type="PROSITE" id="PS50885"/>
    </source>
</evidence>
<dbReference type="Pfam" id="PF00672">
    <property type="entry name" value="HAMP"/>
    <property type="match status" value="1"/>
</dbReference>
<evidence type="ECO:0000313" key="9">
    <source>
        <dbReference type="EMBL" id="GIZ50472.1"/>
    </source>
</evidence>
<evidence type="ECO:0000256" key="2">
    <source>
        <dbReference type="ARBA" id="ARBA00022475"/>
    </source>
</evidence>
<dbReference type="Proteomes" id="UP000887222">
    <property type="component" value="Unassembled WGS sequence"/>
</dbReference>
<feature type="transmembrane region" description="Helical" evidence="6">
    <location>
        <begin position="6"/>
        <end position="28"/>
    </location>
</feature>
<dbReference type="InterPro" id="IPR043128">
    <property type="entry name" value="Rev_trsase/Diguanyl_cyclase"/>
</dbReference>
<dbReference type="Pfam" id="PF02743">
    <property type="entry name" value="dCache_1"/>
    <property type="match status" value="1"/>
</dbReference>
<dbReference type="SUPFAM" id="SSF103190">
    <property type="entry name" value="Sensory domain-like"/>
    <property type="match status" value="1"/>
</dbReference>
<dbReference type="SUPFAM" id="SSF158472">
    <property type="entry name" value="HAMP domain-like"/>
    <property type="match status" value="1"/>
</dbReference>
<feature type="domain" description="HAMP" evidence="7">
    <location>
        <begin position="366"/>
        <end position="420"/>
    </location>
</feature>
<evidence type="ECO:0000256" key="6">
    <source>
        <dbReference type="SAM" id="Phobius"/>
    </source>
</evidence>
<protein>
    <recommendedName>
        <fullName evidence="11">Diguanylate cyclase (GGDEF)-like protein</fullName>
    </recommendedName>
</protein>
<dbReference type="EMBL" id="BPMK01000002">
    <property type="protein sequence ID" value="GIZ50472.1"/>
    <property type="molecule type" value="Genomic_DNA"/>
</dbReference>
<dbReference type="InterPro" id="IPR000160">
    <property type="entry name" value="GGDEF_dom"/>
</dbReference>
<comment type="caution">
    <text evidence="9">The sequence shown here is derived from an EMBL/GenBank/DDBJ whole genome shotgun (WGS) entry which is preliminary data.</text>
</comment>
<dbReference type="SUPFAM" id="SSF55073">
    <property type="entry name" value="Nucleotide cyclase"/>
    <property type="match status" value="1"/>
</dbReference>
<dbReference type="CDD" id="cd12913">
    <property type="entry name" value="PDC1_MCP_like"/>
    <property type="match status" value="1"/>
</dbReference>
<keyword evidence="2" id="KW-1003">Cell membrane</keyword>
<keyword evidence="10" id="KW-1185">Reference proteome</keyword>
<dbReference type="InterPro" id="IPR052163">
    <property type="entry name" value="DGC-Regulatory_Protein"/>
</dbReference>
<comment type="subcellular location">
    <subcellularLocation>
        <location evidence="1">Cell membrane</location>
        <topology evidence="1">Multi-pass membrane protein</topology>
    </subcellularLocation>
</comment>
<feature type="domain" description="GGDEF" evidence="8">
    <location>
        <begin position="446"/>
        <end position="573"/>
    </location>
</feature>
<evidence type="ECO:0000313" key="10">
    <source>
        <dbReference type="Proteomes" id="UP000887222"/>
    </source>
</evidence>
<evidence type="ECO:0000256" key="3">
    <source>
        <dbReference type="ARBA" id="ARBA00022692"/>
    </source>
</evidence>
<dbReference type="Pfam" id="PF00990">
    <property type="entry name" value="GGDEF"/>
    <property type="match status" value="1"/>
</dbReference>
<dbReference type="SMART" id="SM00304">
    <property type="entry name" value="HAMP"/>
    <property type="match status" value="1"/>
</dbReference>
<dbReference type="PROSITE" id="PS50887">
    <property type="entry name" value="GGDEF"/>
    <property type="match status" value="1"/>
</dbReference>
<keyword evidence="4 6" id="KW-1133">Transmembrane helix</keyword>
<dbReference type="InterPro" id="IPR029787">
    <property type="entry name" value="Nucleotide_cyclase"/>
</dbReference>
<sequence length="573" mass="63654">MNHSTLQRVVLIPFVLLVLALGAVIYWASQRSGEVAAREFSQKVVESMLDRVGQATDRNLLGARVAVRAVAPDPVYSPADGKVTPMAFSDRLEDLEQRMWLATSFFPTVNNYVYFGGADGRFVGINRRADRIELRWRAPGSQGRDVYAVTAPGSKRELIRTDNYDPRTRPWYKEAVDRKKESWSAVYTDFTTLEPTFTLTKPVYADDGSLRGVVATDLSLAQLTDFFSTLRISANGIAFLVERSGAIIATSTKELPYRVEGKNLQRLMVDESASPLLREAYRQVMQWQAEGHSLDKPLSGEFDSAEGRVQVAAMLLRDPGGLEWLNIVAVPRSDFIGNLSGVLYRSLAIGLAAVFLVLVLGITLLQWVLGDIRKLTLAARSIGSGDTAAPLNINIQRRDEIGELAKSFREMERNLRTDRLTGVLNRDSLLTQIAFRIRNASPAVPLKFVLLFIDLDRFKQINDEHGHDAGDRVLIEIARRLKSAVRADDEVARFGGDEFVVYLHGIDGEKDIAAVAEKLRQTIEQPIEIGPGLYDHVGASIGLAAWPADGQDLDTIVRVADTRMFGLKKARRQ</sequence>
<accession>A0ABQ4Q001</accession>
<evidence type="ECO:0000256" key="5">
    <source>
        <dbReference type="ARBA" id="ARBA00023136"/>
    </source>
</evidence>
<keyword evidence="5 6" id="KW-0472">Membrane</keyword>
<dbReference type="InterPro" id="IPR003660">
    <property type="entry name" value="HAMP_dom"/>
</dbReference>
<reference evidence="9 10" key="1">
    <citation type="journal article" date="2022" name="Int. J. Syst. Evol. Microbiol.">
        <title>Noviherbaspirillum aridicola sp. nov., isolated from an arid soil in Pakistan.</title>
        <authorList>
            <person name="Khan I.U."/>
            <person name="Saqib M."/>
            <person name="Amin A."/>
            <person name="Hussain F."/>
            <person name="Li L."/>
            <person name="Liu Y.H."/>
            <person name="Fang B.Z."/>
            <person name="Ahmed I."/>
            <person name="Li W.J."/>
        </authorList>
    </citation>
    <scope>NUCLEOTIDE SEQUENCE [LARGE SCALE GENOMIC DNA]</scope>
    <source>
        <strain evidence="9 10">NCCP-691</strain>
    </source>
</reference>
<keyword evidence="3 6" id="KW-0812">Transmembrane</keyword>
<gene>
    <name evidence="9" type="ORF">NCCP691_04860</name>
</gene>
<proteinExistence type="predicted"/>
<dbReference type="CDD" id="cd06225">
    <property type="entry name" value="HAMP"/>
    <property type="match status" value="1"/>
</dbReference>
<dbReference type="NCBIfam" id="TIGR00254">
    <property type="entry name" value="GGDEF"/>
    <property type="match status" value="1"/>
</dbReference>
<dbReference type="PANTHER" id="PTHR46663:SF2">
    <property type="entry name" value="GGDEF DOMAIN-CONTAINING PROTEIN"/>
    <property type="match status" value="1"/>
</dbReference>
<evidence type="ECO:0000256" key="1">
    <source>
        <dbReference type="ARBA" id="ARBA00004651"/>
    </source>
</evidence>
<dbReference type="SMART" id="SM00267">
    <property type="entry name" value="GGDEF"/>
    <property type="match status" value="1"/>
</dbReference>
<dbReference type="PANTHER" id="PTHR46663">
    <property type="entry name" value="DIGUANYLATE CYCLASE DGCT-RELATED"/>
    <property type="match status" value="1"/>
</dbReference>
<evidence type="ECO:0000259" key="8">
    <source>
        <dbReference type="PROSITE" id="PS50887"/>
    </source>
</evidence>
<organism evidence="9 10">
    <name type="scientific">Noviherbaspirillum aridicola</name>
    <dbReference type="NCBI Taxonomy" id="2849687"/>
    <lineage>
        <taxon>Bacteria</taxon>
        <taxon>Pseudomonadati</taxon>
        <taxon>Pseudomonadota</taxon>
        <taxon>Betaproteobacteria</taxon>
        <taxon>Burkholderiales</taxon>
        <taxon>Oxalobacteraceae</taxon>
        <taxon>Noviherbaspirillum</taxon>
    </lineage>
</organism>